<dbReference type="GO" id="GO:0000166">
    <property type="term" value="F:nucleotide binding"/>
    <property type="evidence" value="ECO:0007669"/>
    <property type="project" value="UniProtKB-KW"/>
</dbReference>
<comment type="cofactor">
    <cofactor evidence="11">
        <name>Mg(2+)</name>
        <dbReference type="ChEBI" id="CHEBI:18420"/>
    </cofactor>
    <cofactor evidence="11">
        <name>Mn(2+)</name>
        <dbReference type="ChEBI" id="CHEBI:29035"/>
    </cofactor>
    <text evidence="11">Binds 1 divalent metal cation per subunit; can use either Mg(2+) or Mn(2+).</text>
</comment>
<evidence type="ECO:0000256" key="7">
    <source>
        <dbReference type="ARBA" id="ARBA00023211"/>
    </source>
</evidence>
<gene>
    <name evidence="13" type="ORF">SAMN05444394_3036</name>
</gene>
<comment type="function">
    <text evidence="11">Phosphatase that hydrolyzes non-canonical purine nucleotides such as XTP and ITP to their respective diphosphate derivatives. Probably excludes non-canonical purines from DNA/RNA precursor pool, thus preventing their incorporation into DNA/RNA and avoiding chromosomal lesions.</text>
</comment>
<keyword evidence="5 11" id="KW-0460">Magnesium</keyword>
<dbReference type="PANTHER" id="PTHR34699:SF2">
    <property type="entry name" value="NON-CANONICAL PURINE NTP PHOSPHATASE_PRRC1 DOMAIN-CONTAINING PROTEIN"/>
    <property type="match status" value="1"/>
</dbReference>
<protein>
    <recommendedName>
        <fullName evidence="11">Probable inosine/xanthosine triphosphatase</fullName>
        <shortName evidence="11">ITPase/XTPase</shortName>
        <ecNumber evidence="11">3.6.1.73</ecNumber>
    </recommendedName>
    <alternativeName>
        <fullName evidence="11">Non-canonical purine NTP phosphatase</fullName>
    </alternativeName>
    <alternativeName>
        <fullName evidence="11">Non-standard purine NTP phosphatase</fullName>
    </alternativeName>
    <alternativeName>
        <fullName evidence="11">Nucleoside-triphosphate phosphatase</fullName>
        <shortName evidence="11">NTPase</shortName>
    </alternativeName>
</protein>
<dbReference type="EC" id="3.6.1.73" evidence="11"/>
<dbReference type="Proteomes" id="UP000185221">
    <property type="component" value="Unassembled WGS sequence"/>
</dbReference>
<feature type="domain" description="Non-canonical purine NTP phosphatase/PRRC1" evidence="12">
    <location>
        <begin position="22"/>
        <end position="185"/>
    </location>
</feature>
<keyword evidence="4 11" id="KW-0378">Hydrolase</keyword>
<evidence type="ECO:0000256" key="1">
    <source>
        <dbReference type="ARBA" id="ARBA00001936"/>
    </source>
</evidence>
<organism evidence="13 14">
    <name type="scientific">Algoriphagus halophilus</name>
    <dbReference type="NCBI Taxonomy" id="226505"/>
    <lineage>
        <taxon>Bacteria</taxon>
        <taxon>Pseudomonadati</taxon>
        <taxon>Bacteroidota</taxon>
        <taxon>Cytophagia</taxon>
        <taxon>Cytophagales</taxon>
        <taxon>Cyclobacteriaceae</taxon>
        <taxon>Algoriphagus</taxon>
    </lineage>
</organism>
<evidence type="ECO:0000256" key="4">
    <source>
        <dbReference type="ARBA" id="ARBA00022801"/>
    </source>
</evidence>
<evidence type="ECO:0000259" key="12">
    <source>
        <dbReference type="Pfam" id="PF01931"/>
    </source>
</evidence>
<dbReference type="InterPro" id="IPR050299">
    <property type="entry name" value="YjjX_NTPase"/>
</dbReference>
<dbReference type="GO" id="GO:0006772">
    <property type="term" value="P:thiamine metabolic process"/>
    <property type="evidence" value="ECO:0007669"/>
    <property type="project" value="TreeGrafter"/>
</dbReference>
<dbReference type="HAMAP" id="MF_00648">
    <property type="entry name" value="Non_canon_purine_NTPase_YjjX"/>
    <property type="match status" value="1"/>
</dbReference>
<reference evidence="14" key="1">
    <citation type="submission" date="2016-11" db="EMBL/GenBank/DDBJ databases">
        <authorList>
            <person name="Varghese N."/>
            <person name="Submissions S."/>
        </authorList>
    </citation>
    <scope>NUCLEOTIDE SEQUENCE [LARGE SCALE GENOMIC DNA]</scope>
    <source>
        <strain evidence="14">DSM 15292</strain>
    </source>
</reference>
<evidence type="ECO:0000313" key="14">
    <source>
        <dbReference type="Proteomes" id="UP000185221"/>
    </source>
</evidence>
<dbReference type="GO" id="GO:0046872">
    <property type="term" value="F:metal ion binding"/>
    <property type="evidence" value="ECO:0007669"/>
    <property type="project" value="UniProtKB-KW"/>
</dbReference>
<evidence type="ECO:0000313" key="13">
    <source>
        <dbReference type="EMBL" id="SIO03606.1"/>
    </source>
</evidence>
<dbReference type="NCBIfam" id="TIGR00258">
    <property type="entry name" value="inosine/xanthosine triphosphatase"/>
    <property type="match status" value="1"/>
</dbReference>
<dbReference type="NCBIfam" id="NF003459">
    <property type="entry name" value="PRK05074.1"/>
    <property type="match status" value="1"/>
</dbReference>
<dbReference type="STRING" id="226505.SAMN05444394_3036"/>
<keyword evidence="14" id="KW-1185">Reference proteome</keyword>
<evidence type="ECO:0000256" key="11">
    <source>
        <dbReference type="HAMAP-Rule" id="MF_00648"/>
    </source>
</evidence>
<dbReference type="GO" id="GO:0103023">
    <property type="term" value="F:ITPase activity"/>
    <property type="evidence" value="ECO:0007669"/>
    <property type="project" value="UniProtKB-EC"/>
</dbReference>
<keyword evidence="6 11" id="KW-0546">Nucleotide metabolism</keyword>
<comment type="caution">
    <text evidence="11">Lacks conserved residue(s) required for the propagation of feature annotation.</text>
</comment>
<evidence type="ECO:0000256" key="8">
    <source>
        <dbReference type="ARBA" id="ARBA00048174"/>
    </source>
</evidence>
<dbReference type="SUPFAM" id="SSF52972">
    <property type="entry name" value="ITPase-like"/>
    <property type="match status" value="1"/>
</dbReference>
<feature type="binding site" evidence="11">
    <location>
        <position position="82"/>
    </location>
    <ligand>
        <name>Mg(2+)</name>
        <dbReference type="ChEBI" id="CHEBI:18420"/>
    </ligand>
</feature>
<evidence type="ECO:0000256" key="3">
    <source>
        <dbReference type="ARBA" id="ARBA00022741"/>
    </source>
</evidence>
<dbReference type="GO" id="GO:0009117">
    <property type="term" value="P:nucleotide metabolic process"/>
    <property type="evidence" value="ECO:0007669"/>
    <property type="project" value="UniProtKB-KW"/>
</dbReference>
<comment type="catalytic activity">
    <reaction evidence="8 11">
        <text>ITP + H2O = IDP + phosphate + H(+)</text>
        <dbReference type="Rhea" id="RHEA:28330"/>
        <dbReference type="ChEBI" id="CHEBI:15377"/>
        <dbReference type="ChEBI" id="CHEBI:15378"/>
        <dbReference type="ChEBI" id="CHEBI:43474"/>
        <dbReference type="ChEBI" id="CHEBI:58280"/>
        <dbReference type="ChEBI" id="CHEBI:61402"/>
        <dbReference type="EC" id="3.6.1.73"/>
    </reaction>
</comment>
<evidence type="ECO:0000256" key="2">
    <source>
        <dbReference type="ARBA" id="ARBA00022723"/>
    </source>
</evidence>
<comment type="similarity">
    <text evidence="10 11">Belongs to the YjjX NTPase family.</text>
</comment>
<name>A0A1N6G7T2_9BACT</name>
<sequence length="190" mass="20848">MSMNFPKRVNFQDAEKQLIIVGSKNPVKISCTESAFSEAFSKSFLVNGVNTSSGVSDQPVGNEETLKGAKNRATNAKKTFPEADFWVGIEGGVDEDEHGMFAFAWIYIESDQNKSSQSKTGTFYLPDEVTKLIKSGMELGEADDQVFSQLNSKQQGGSVGILTHGVVDRKAYYSQAIILALIPFLNKNLY</sequence>
<dbReference type="FunFam" id="3.90.950.10:FF:000002">
    <property type="entry name" value="Inosine/xanthosine triphosphatase"/>
    <property type="match status" value="1"/>
</dbReference>
<dbReference type="PANTHER" id="PTHR34699">
    <property type="match status" value="1"/>
</dbReference>
<comment type="subunit">
    <text evidence="11">Homodimer.</text>
</comment>
<proteinExistence type="inferred from homology"/>
<keyword evidence="7 11" id="KW-0464">Manganese</keyword>
<feature type="binding site" evidence="11">
    <location>
        <begin position="82"/>
        <end position="83"/>
    </location>
    <ligand>
        <name>substrate</name>
    </ligand>
</feature>
<dbReference type="InterPro" id="IPR002786">
    <property type="entry name" value="Non_canon_purine_NTPase"/>
</dbReference>
<evidence type="ECO:0000256" key="9">
    <source>
        <dbReference type="ARBA" id="ARBA00048781"/>
    </source>
</evidence>
<evidence type="ECO:0000256" key="10">
    <source>
        <dbReference type="ARBA" id="ARBA00060855"/>
    </source>
</evidence>
<dbReference type="InterPro" id="IPR026533">
    <property type="entry name" value="NTPase/PRRC1"/>
</dbReference>
<keyword evidence="3 11" id="KW-0547">Nucleotide-binding</keyword>
<dbReference type="Pfam" id="PF01931">
    <property type="entry name" value="NTPase_I-T"/>
    <property type="match status" value="1"/>
</dbReference>
<dbReference type="InterPro" id="IPR029001">
    <property type="entry name" value="ITPase-like_fam"/>
</dbReference>
<keyword evidence="2 11" id="KW-0479">Metal-binding</keyword>
<comment type="catalytic activity">
    <reaction evidence="9 11">
        <text>XTP + H2O = XDP + phosphate + H(+)</text>
        <dbReference type="Rhea" id="RHEA:28406"/>
        <dbReference type="ChEBI" id="CHEBI:15377"/>
        <dbReference type="ChEBI" id="CHEBI:15378"/>
        <dbReference type="ChEBI" id="CHEBI:43474"/>
        <dbReference type="ChEBI" id="CHEBI:59884"/>
        <dbReference type="ChEBI" id="CHEBI:61314"/>
        <dbReference type="EC" id="3.6.1.73"/>
    </reaction>
</comment>
<dbReference type="AlphaFoldDB" id="A0A1N6G7T2"/>
<evidence type="ECO:0000256" key="5">
    <source>
        <dbReference type="ARBA" id="ARBA00022842"/>
    </source>
</evidence>
<accession>A0A1N6G7T2</accession>
<evidence type="ECO:0000256" key="6">
    <source>
        <dbReference type="ARBA" id="ARBA00023080"/>
    </source>
</evidence>
<comment type="cofactor">
    <cofactor evidence="1">
        <name>Mn(2+)</name>
        <dbReference type="ChEBI" id="CHEBI:29035"/>
    </cofactor>
</comment>
<dbReference type="EMBL" id="FSRC01000002">
    <property type="protein sequence ID" value="SIO03606.1"/>
    <property type="molecule type" value="Genomic_DNA"/>
</dbReference>
<dbReference type="Gene3D" id="3.90.950.10">
    <property type="match status" value="1"/>
</dbReference>